<evidence type="ECO:0000313" key="2">
    <source>
        <dbReference type="Proteomes" id="UP000004775"/>
    </source>
</evidence>
<dbReference type="Proteomes" id="UP000004775">
    <property type="component" value="Unassembled WGS sequence"/>
</dbReference>
<reference evidence="1 2" key="1">
    <citation type="submission" date="2012-04" db="EMBL/GenBank/DDBJ databases">
        <authorList>
            <person name="Genoscope - CEA"/>
        </authorList>
    </citation>
    <scope>NUCLEOTIDE SEQUENCE [LARGE SCALE GENOMIC DNA]</scope>
    <source>
        <strain evidence="1 2">9809</strain>
    </source>
</reference>
<comment type="caution">
    <text evidence="1">The sequence shown here is derived from an EMBL/GenBank/DDBJ whole genome shotgun (WGS) entry which is preliminary data.</text>
</comment>
<protein>
    <submittedName>
        <fullName evidence="1">Uncharacterized protein</fullName>
    </submittedName>
</protein>
<evidence type="ECO:0000313" key="1">
    <source>
        <dbReference type="EMBL" id="CCI26506.1"/>
    </source>
</evidence>
<sequence>MSTTDEGGLTQLALDIQKRNQQFQQKLTEATLLVKSNPEQALVQLDQSWEEASQLEQDEFDFLGRMGDFGAQQIAATENSWREIRLQIQFAKAQSLVFVGKYEEAQSQINHARSDITDLTHPAALMLDELEIGITELET</sequence>
<dbReference type="AlphaFoldDB" id="I4HWT2"/>
<dbReference type="RefSeq" id="WP_002795426.1">
    <property type="nucleotide sequence ID" value="NZ_HE973721.1"/>
</dbReference>
<accession>I4HWT2</accession>
<name>I4HWT2_MICAE</name>
<dbReference type="HOGENOM" id="CLU_1842813_0_0_3"/>
<gene>
    <name evidence="1" type="ORF">MICAH_40011</name>
</gene>
<dbReference type="EMBL" id="CAIO01000334">
    <property type="protein sequence ID" value="CCI26506.1"/>
    <property type="molecule type" value="Genomic_DNA"/>
</dbReference>
<proteinExistence type="predicted"/>
<organism evidence="1 2">
    <name type="scientific">Microcystis aeruginosa PCC 9809</name>
    <dbReference type="NCBI Taxonomy" id="1160285"/>
    <lineage>
        <taxon>Bacteria</taxon>
        <taxon>Bacillati</taxon>
        <taxon>Cyanobacteriota</taxon>
        <taxon>Cyanophyceae</taxon>
        <taxon>Oscillatoriophycideae</taxon>
        <taxon>Chroococcales</taxon>
        <taxon>Microcystaceae</taxon>
        <taxon>Microcystis</taxon>
    </lineage>
</organism>